<evidence type="ECO:0000256" key="1">
    <source>
        <dbReference type="SAM" id="Phobius"/>
    </source>
</evidence>
<comment type="caution">
    <text evidence="2">The sequence shown here is derived from an EMBL/GenBank/DDBJ whole genome shotgun (WGS) entry which is preliminary data.</text>
</comment>
<evidence type="ECO:0000313" key="3">
    <source>
        <dbReference type="Proteomes" id="UP001257060"/>
    </source>
</evidence>
<gene>
    <name evidence="2" type="ORF">NDI76_00815</name>
</gene>
<dbReference type="Proteomes" id="UP001257060">
    <property type="component" value="Unassembled WGS sequence"/>
</dbReference>
<keyword evidence="3" id="KW-1185">Reference proteome</keyword>
<reference evidence="2 3" key="1">
    <citation type="submission" date="2022-06" db="EMBL/GenBank/DDBJ databases">
        <title>Halogeometricum sp. a new haloarchaeum isolate from saline soil.</title>
        <authorList>
            <person name="Strakova D."/>
            <person name="Galisteo C."/>
            <person name="Sanchez-Porro C."/>
            <person name="Ventosa A."/>
        </authorList>
    </citation>
    <scope>NUCLEOTIDE SEQUENCE [LARGE SCALE GENOMIC DNA]</scope>
    <source>
        <strain evidence="2 3">S1BR25-6</strain>
    </source>
</reference>
<feature type="transmembrane region" description="Helical" evidence="1">
    <location>
        <begin position="91"/>
        <end position="113"/>
    </location>
</feature>
<keyword evidence="2" id="KW-0418">Kinase</keyword>
<feature type="transmembrane region" description="Helical" evidence="1">
    <location>
        <begin position="52"/>
        <end position="79"/>
    </location>
</feature>
<feature type="transmembrane region" description="Helical" evidence="1">
    <location>
        <begin position="20"/>
        <end position="40"/>
    </location>
</feature>
<name>A0ABU2G8Y9_9EURY</name>
<dbReference type="RefSeq" id="WP_310922069.1">
    <property type="nucleotide sequence ID" value="NZ_JAMQOP010000001.1"/>
</dbReference>
<dbReference type="EMBL" id="JAMQOP010000001">
    <property type="protein sequence ID" value="MDS0297282.1"/>
    <property type="molecule type" value="Genomic_DNA"/>
</dbReference>
<keyword evidence="1" id="KW-1133">Transmembrane helix</keyword>
<evidence type="ECO:0000313" key="2">
    <source>
        <dbReference type="EMBL" id="MDS0297282.1"/>
    </source>
</evidence>
<protein>
    <submittedName>
        <fullName evidence="2">Histidine kinase</fullName>
    </submittedName>
</protein>
<keyword evidence="1" id="KW-0472">Membrane</keyword>
<organism evidence="2 3">
    <name type="scientific">Halogeometricum salsisoli</name>
    <dbReference type="NCBI Taxonomy" id="2950536"/>
    <lineage>
        <taxon>Archaea</taxon>
        <taxon>Methanobacteriati</taxon>
        <taxon>Methanobacteriota</taxon>
        <taxon>Stenosarchaea group</taxon>
        <taxon>Halobacteria</taxon>
        <taxon>Halobacteriales</taxon>
        <taxon>Haloferacaceae</taxon>
        <taxon>Halogeometricum</taxon>
    </lineage>
</organism>
<sequence>MATESATQRVESTSNGDWQAGAVAGIIGGVAMGALMAVRMPGVLDVAIPSMYFLAGGLAGFTVHVAHAAVLGVGFAALAATQTPLSTGRSVGLGVAYGVVLWVVLAVLVMPIWLSAVGSPANPPFPNVNATSLVGHVVYGAVAGAAYPAVRERL</sequence>
<accession>A0ABU2G8Y9</accession>
<dbReference type="GO" id="GO:0016301">
    <property type="term" value="F:kinase activity"/>
    <property type="evidence" value="ECO:0007669"/>
    <property type="project" value="UniProtKB-KW"/>
</dbReference>
<feature type="transmembrane region" description="Helical" evidence="1">
    <location>
        <begin position="133"/>
        <end position="150"/>
    </location>
</feature>
<keyword evidence="1" id="KW-0812">Transmembrane</keyword>
<keyword evidence="2" id="KW-0808">Transferase</keyword>
<proteinExistence type="predicted"/>